<feature type="region of interest" description="Disordered" evidence="6">
    <location>
        <begin position="163"/>
        <end position="310"/>
    </location>
</feature>
<dbReference type="Ensembl" id="ENSGWIT00000049720.1">
    <property type="protein sequence ID" value="ENSGWIP00000045921.1"/>
    <property type="gene ID" value="ENSGWIG00000022696.1"/>
</dbReference>
<keyword evidence="8" id="KW-1185">Reference proteome</keyword>
<feature type="region of interest" description="Disordered" evidence="6">
    <location>
        <begin position="82"/>
        <end position="120"/>
    </location>
</feature>
<name>A0A8C5HHS7_GOUWI</name>
<protein>
    <submittedName>
        <fullName evidence="7">Ensconsin-like</fullName>
    </submittedName>
</protein>
<gene>
    <name evidence="7" type="primary">map7a</name>
</gene>
<dbReference type="Proteomes" id="UP000694680">
    <property type="component" value="Chromosome 22"/>
</dbReference>
<dbReference type="AlphaFoldDB" id="A0A8C5HHS7"/>
<dbReference type="Pfam" id="PF05672">
    <property type="entry name" value="MAP7"/>
    <property type="match status" value="1"/>
</dbReference>
<organism evidence="7 8">
    <name type="scientific">Gouania willdenowi</name>
    <name type="common">Blunt-snouted clingfish</name>
    <name type="synonym">Lepadogaster willdenowi</name>
    <dbReference type="NCBI Taxonomy" id="441366"/>
    <lineage>
        <taxon>Eukaryota</taxon>
        <taxon>Metazoa</taxon>
        <taxon>Chordata</taxon>
        <taxon>Craniata</taxon>
        <taxon>Vertebrata</taxon>
        <taxon>Euteleostomi</taxon>
        <taxon>Actinopterygii</taxon>
        <taxon>Neopterygii</taxon>
        <taxon>Teleostei</taxon>
        <taxon>Neoteleostei</taxon>
        <taxon>Acanthomorphata</taxon>
        <taxon>Ovalentaria</taxon>
        <taxon>Blenniimorphae</taxon>
        <taxon>Blenniiformes</taxon>
        <taxon>Gobiesocoidei</taxon>
        <taxon>Gobiesocidae</taxon>
        <taxon>Gobiesocinae</taxon>
        <taxon>Gouania</taxon>
    </lineage>
</organism>
<evidence type="ECO:0000313" key="7">
    <source>
        <dbReference type="Ensembl" id="ENSGWIP00000045921.1"/>
    </source>
</evidence>
<accession>A0A8C5HHS7</accession>
<sequence>MTYTTVIKVGGSILLIANSSTCLALFAGSGTDYDERLKAVRKRKEEYQKLVASRELDRLKREEQARRLYEQQLQERKKKLLEQRQKEENRRAVVEEKRQQRLKEEKERNESAVRKTQEKSQRAIKLINENLRGRKSTKNGIHLFSSPTASPGLFKIRPQHPQVGLKVFSPPPGFYRSAKQSTRRRSSLLQQELPSVPEEDVTICSSALSPGNSRPVRTFTEGQMQGNSSKASRPNPPDREKHSLTADNRVFLHSAPSTAKVKNHSAGTTNPKDGYGSLAEKKRQAHLQRESEEKERLQQEEAERQKQQELELRRAEERARQQAEAELFLMEKMRREEEEQRQAEEERAQALREAALLQKRVGIMDFHIIVRERRGCISWLITCLSCSERRNKPKLSR</sequence>
<dbReference type="InterPro" id="IPR008604">
    <property type="entry name" value="MAP7_fam"/>
</dbReference>
<evidence type="ECO:0000256" key="5">
    <source>
        <dbReference type="ARBA" id="ARBA00023212"/>
    </source>
</evidence>
<comment type="subcellular location">
    <subcellularLocation>
        <location evidence="1">Cytoplasm</location>
        <location evidence="1">Cytoskeleton</location>
    </subcellularLocation>
</comment>
<evidence type="ECO:0000313" key="8">
    <source>
        <dbReference type="Proteomes" id="UP000694680"/>
    </source>
</evidence>
<keyword evidence="4" id="KW-0175">Coiled coil</keyword>
<evidence type="ECO:0000256" key="4">
    <source>
        <dbReference type="ARBA" id="ARBA00023054"/>
    </source>
</evidence>
<reference evidence="7" key="1">
    <citation type="submission" date="2020-06" db="EMBL/GenBank/DDBJ databases">
        <authorList>
            <consortium name="Wellcome Sanger Institute Data Sharing"/>
        </authorList>
    </citation>
    <scope>NUCLEOTIDE SEQUENCE [LARGE SCALE GENOMIC DNA]</scope>
</reference>
<keyword evidence="5" id="KW-0206">Cytoskeleton</keyword>
<dbReference type="GO" id="GO:0015630">
    <property type="term" value="C:microtubule cytoskeleton"/>
    <property type="evidence" value="ECO:0007669"/>
    <property type="project" value="InterPro"/>
</dbReference>
<feature type="compositionally biased region" description="Basic and acidic residues" evidence="6">
    <location>
        <begin position="279"/>
        <end position="310"/>
    </location>
</feature>
<evidence type="ECO:0000256" key="3">
    <source>
        <dbReference type="ARBA" id="ARBA00022490"/>
    </source>
</evidence>
<comment type="similarity">
    <text evidence="2">Belongs to the MAP7 family.</text>
</comment>
<evidence type="ECO:0000256" key="1">
    <source>
        <dbReference type="ARBA" id="ARBA00004245"/>
    </source>
</evidence>
<reference evidence="7" key="2">
    <citation type="submission" date="2025-08" db="UniProtKB">
        <authorList>
            <consortium name="Ensembl"/>
        </authorList>
    </citation>
    <scope>IDENTIFICATION</scope>
</reference>
<keyword evidence="3" id="KW-0963">Cytoplasm</keyword>
<dbReference type="InterPro" id="IPR051483">
    <property type="entry name" value="MAP7_domain-containing"/>
</dbReference>
<reference evidence="7" key="3">
    <citation type="submission" date="2025-09" db="UniProtKB">
        <authorList>
            <consortium name="Ensembl"/>
        </authorList>
    </citation>
    <scope>IDENTIFICATION</scope>
</reference>
<dbReference type="PANTHER" id="PTHR15073">
    <property type="entry name" value="MICROTUBULE-ASSOCIATED PROTEIN"/>
    <property type="match status" value="1"/>
</dbReference>
<evidence type="ECO:0000256" key="2">
    <source>
        <dbReference type="ARBA" id="ARBA00007525"/>
    </source>
</evidence>
<dbReference type="GO" id="GO:0000226">
    <property type="term" value="P:microtubule cytoskeleton organization"/>
    <property type="evidence" value="ECO:0007669"/>
    <property type="project" value="InterPro"/>
</dbReference>
<feature type="compositionally biased region" description="Polar residues" evidence="6">
    <location>
        <begin position="220"/>
        <end position="232"/>
    </location>
</feature>
<proteinExistence type="inferred from homology"/>
<evidence type="ECO:0000256" key="6">
    <source>
        <dbReference type="SAM" id="MobiDB-lite"/>
    </source>
</evidence>
<dbReference type="PANTHER" id="PTHR15073:SF4">
    <property type="entry name" value="ENSCONSIN"/>
    <property type="match status" value="1"/>
</dbReference>
<feature type="compositionally biased region" description="Polar residues" evidence="6">
    <location>
        <begin position="203"/>
        <end position="212"/>
    </location>
</feature>